<name>A0A4Y3HVK1_9VIBR</name>
<evidence type="ECO:0000313" key="5">
    <source>
        <dbReference type="EMBL" id="GEA51209.1"/>
    </source>
</evidence>
<dbReference type="SMART" id="SM01219">
    <property type="entry name" value="Frataxin_Cyay"/>
    <property type="match status" value="1"/>
</dbReference>
<keyword evidence="2 4" id="KW-0479">Metal-binding</keyword>
<gene>
    <name evidence="4 5" type="primary">cyaY</name>
    <name evidence="5" type="ORF">VIN01S_20130</name>
</gene>
<dbReference type="Proteomes" id="UP000318717">
    <property type="component" value="Unassembled WGS sequence"/>
</dbReference>
<dbReference type="EMBL" id="BJLF01000009">
    <property type="protein sequence ID" value="GEA51209.1"/>
    <property type="molecule type" value="Genomic_DNA"/>
</dbReference>
<dbReference type="InterPro" id="IPR020895">
    <property type="entry name" value="Frataxin_CS"/>
</dbReference>
<comment type="caution">
    <text evidence="5">The sequence shown here is derived from an EMBL/GenBank/DDBJ whole genome shotgun (WGS) entry which is preliminary data.</text>
</comment>
<dbReference type="PANTHER" id="PTHR16821">
    <property type="entry name" value="FRATAXIN"/>
    <property type="match status" value="1"/>
</dbReference>
<dbReference type="GO" id="GO:0008199">
    <property type="term" value="F:ferric iron binding"/>
    <property type="evidence" value="ECO:0007669"/>
    <property type="project" value="InterPro"/>
</dbReference>
<dbReference type="PANTHER" id="PTHR16821:SF2">
    <property type="entry name" value="FRATAXIN, MITOCHONDRIAL"/>
    <property type="match status" value="1"/>
</dbReference>
<comment type="function">
    <text evidence="4">Involved in iron-sulfur (Fe-S) cluster assembly. May act as a regulator of Fe-S biogenesis.</text>
</comment>
<keyword evidence="6" id="KW-1185">Reference proteome</keyword>
<evidence type="ECO:0000256" key="1">
    <source>
        <dbReference type="ARBA" id="ARBA00008183"/>
    </source>
</evidence>
<evidence type="ECO:0000256" key="2">
    <source>
        <dbReference type="ARBA" id="ARBA00022723"/>
    </source>
</evidence>
<evidence type="ECO:0000313" key="6">
    <source>
        <dbReference type="Proteomes" id="UP000318717"/>
    </source>
</evidence>
<dbReference type="OrthoDB" id="285675at2"/>
<keyword evidence="3 4" id="KW-0408">Iron</keyword>
<dbReference type="RefSeq" id="WP_141345534.1">
    <property type="nucleotide sequence ID" value="NZ_BJLF01000009.1"/>
</dbReference>
<dbReference type="Gene3D" id="3.30.920.10">
    <property type="entry name" value="Frataxin/CyaY"/>
    <property type="match status" value="1"/>
</dbReference>
<dbReference type="GO" id="GO:0005829">
    <property type="term" value="C:cytosol"/>
    <property type="evidence" value="ECO:0007669"/>
    <property type="project" value="TreeGrafter"/>
</dbReference>
<reference evidence="5 6" key="1">
    <citation type="submission" date="2019-06" db="EMBL/GenBank/DDBJ databases">
        <title>Whole genome shotgun sequence of Vibrio inusitatus NBRC 102082.</title>
        <authorList>
            <person name="Hosoyama A."/>
            <person name="Uohara A."/>
            <person name="Ohji S."/>
            <person name="Ichikawa N."/>
        </authorList>
    </citation>
    <scope>NUCLEOTIDE SEQUENCE [LARGE SCALE GENOMIC DNA]</scope>
    <source>
        <strain evidence="5 6">NBRC 102082</strain>
    </source>
</reference>
<dbReference type="InterPro" id="IPR036524">
    <property type="entry name" value="Frataxin/CyaY_sf"/>
</dbReference>
<evidence type="ECO:0000256" key="4">
    <source>
        <dbReference type="HAMAP-Rule" id="MF_00142"/>
    </source>
</evidence>
<dbReference type="GO" id="GO:0008198">
    <property type="term" value="F:ferrous iron binding"/>
    <property type="evidence" value="ECO:0007669"/>
    <property type="project" value="TreeGrafter"/>
</dbReference>
<proteinExistence type="inferred from homology"/>
<dbReference type="CDD" id="cd00503">
    <property type="entry name" value="Frataxin"/>
    <property type="match status" value="1"/>
</dbReference>
<accession>A0A4Y3HVK1</accession>
<dbReference type="PROSITE" id="PS50810">
    <property type="entry name" value="FRATAXIN_2"/>
    <property type="match status" value="1"/>
</dbReference>
<dbReference type="AlphaFoldDB" id="A0A4Y3HVK1"/>
<dbReference type="InterPro" id="IPR002908">
    <property type="entry name" value="Frataxin/CyaY"/>
</dbReference>
<evidence type="ECO:0000256" key="3">
    <source>
        <dbReference type="ARBA" id="ARBA00023004"/>
    </source>
</evidence>
<dbReference type="InterPro" id="IPR047584">
    <property type="entry name" value="CyaY"/>
</dbReference>
<dbReference type="NCBIfam" id="TIGR03421">
    <property type="entry name" value="FeS_CyaY"/>
    <property type="match status" value="1"/>
</dbReference>
<sequence>MKDSEFHQLADEQLTNIEQAIEDSGADIDFETSGNVMTLEFEDRTQIIINKQEPMREIWLASKSGGYHFSMQEGAWMCSKTGLELMALVKAECEKQAGEEIDWV</sequence>
<dbReference type="SUPFAM" id="SSF55387">
    <property type="entry name" value="Frataxin/Nqo15-like"/>
    <property type="match status" value="1"/>
</dbReference>
<protein>
    <recommendedName>
        <fullName evidence="4">Iron-sulfur cluster assembly protein CyaY</fullName>
    </recommendedName>
</protein>
<organism evidence="5 6">
    <name type="scientific">Vibrio inusitatus NBRC 102082</name>
    <dbReference type="NCBI Taxonomy" id="1219070"/>
    <lineage>
        <taxon>Bacteria</taxon>
        <taxon>Pseudomonadati</taxon>
        <taxon>Pseudomonadota</taxon>
        <taxon>Gammaproteobacteria</taxon>
        <taxon>Vibrionales</taxon>
        <taxon>Vibrionaceae</taxon>
        <taxon>Vibrio</taxon>
    </lineage>
</organism>
<dbReference type="PROSITE" id="PS01344">
    <property type="entry name" value="FRATAXIN_1"/>
    <property type="match status" value="1"/>
</dbReference>
<comment type="similarity">
    <text evidence="1 4">Belongs to the frataxin family.</text>
</comment>
<dbReference type="HAMAP" id="MF_00142">
    <property type="entry name" value="CyaY"/>
    <property type="match status" value="1"/>
</dbReference>
<dbReference type="Pfam" id="PF01491">
    <property type="entry name" value="Frataxin_Cyay"/>
    <property type="match status" value="1"/>
</dbReference>
<dbReference type="GO" id="GO:0016226">
    <property type="term" value="P:iron-sulfur cluster assembly"/>
    <property type="evidence" value="ECO:0007669"/>
    <property type="project" value="UniProtKB-UniRule"/>
</dbReference>